<keyword evidence="6" id="KW-1185">Reference proteome</keyword>
<dbReference type="PROSITE" id="PS51257">
    <property type="entry name" value="PROKAR_LIPOPROTEIN"/>
    <property type="match status" value="1"/>
</dbReference>
<dbReference type="Proteomes" id="UP000008141">
    <property type="component" value="Unassembled WGS sequence"/>
</dbReference>
<feature type="chain" id="PRO_5003156319" description="Apple domain-containing protein" evidence="3">
    <location>
        <begin position="28"/>
        <end position="345"/>
    </location>
</feature>
<gene>
    <name evidence="5" type="ORF">CHLNCDRAFT_135079</name>
</gene>
<dbReference type="SMART" id="SM00223">
    <property type="entry name" value="APPLE"/>
    <property type="match status" value="1"/>
</dbReference>
<keyword evidence="2" id="KW-1015">Disulfide bond</keyword>
<dbReference type="GO" id="GO:0006508">
    <property type="term" value="P:proteolysis"/>
    <property type="evidence" value="ECO:0007669"/>
    <property type="project" value="InterPro"/>
</dbReference>
<sequence>MTRPRSPCRALAAAGLILLTVAPLTAALACNTLFEGSNLLRTEWPASEVQDPQVCYDLCQINAQCVAWSFAPGSGTQDSSPSPTNPFNARHLYLCGGGEYSGTVLKVVFAWGYGDCCNKCKETPECTRFTSLDYTCTLKSGTDYKTEAGFGGWSGRLSNVLAVVNKYRQRHGSPALKWDNALAQAAQKETIFAPATAIKKSAAVAKLIKRTACQTESKNDLCLTCRTGAGGKARCAKCFDDEFLSWANPQPRLFPDAAGKKCVLAPGCVQGCADCRARGKSFTCAKCDKYTERDKAGQCTLPDCGAVFGVGCIKCFWHVGSTWKKGCTACAVGFVLTRTGYCKKL</sequence>
<evidence type="ECO:0000256" key="3">
    <source>
        <dbReference type="SAM" id="SignalP"/>
    </source>
</evidence>
<dbReference type="GO" id="GO:0005576">
    <property type="term" value="C:extracellular region"/>
    <property type="evidence" value="ECO:0007669"/>
    <property type="project" value="InterPro"/>
</dbReference>
<dbReference type="InParanoid" id="E1ZHG6"/>
<keyword evidence="1" id="KW-0677">Repeat</keyword>
<reference evidence="5 6" key="1">
    <citation type="journal article" date="2010" name="Plant Cell">
        <title>The Chlorella variabilis NC64A genome reveals adaptation to photosymbiosis, coevolution with viruses, and cryptic sex.</title>
        <authorList>
            <person name="Blanc G."/>
            <person name="Duncan G."/>
            <person name="Agarkova I."/>
            <person name="Borodovsky M."/>
            <person name="Gurnon J."/>
            <person name="Kuo A."/>
            <person name="Lindquist E."/>
            <person name="Lucas S."/>
            <person name="Pangilinan J."/>
            <person name="Polle J."/>
            <person name="Salamov A."/>
            <person name="Terry A."/>
            <person name="Yamada T."/>
            <person name="Dunigan D.D."/>
            <person name="Grigoriev I.V."/>
            <person name="Claverie J.M."/>
            <person name="Van Etten J.L."/>
        </authorList>
    </citation>
    <scope>NUCLEOTIDE SEQUENCE [LARGE SCALE GENOMIC DNA]</scope>
    <source>
        <strain evidence="5 6">NC64A</strain>
    </source>
</reference>
<dbReference type="EMBL" id="GL433847">
    <property type="protein sequence ID" value="EFN54599.1"/>
    <property type="molecule type" value="Genomic_DNA"/>
</dbReference>
<evidence type="ECO:0000313" key="6">
    <source>
        <dbReference type="Proteomes" id="UP000008141"/>
    </source>
</evidence>
<dbReference type="InterPro" id="IPR000177">
    <property type="entry name" value="Apple"/>
</dbReference>
<dbReference type="InterPro" id="IPR035940">
    <property type="entry name" value="CAP_sf"/>
</dbReference>
<feature type="signal peptide" evidence="3">
    <location>
        <begin position="1"/>
        <end position="27"/>
    </location>
</feature>
<dbReference type="KEGG" id="cvr:CHLNCDRAFT_135079"/>
<dbReference type="Pfam" id="PF00188">
    <property type="entry name" value="CAP"/>
    <property type="match status" value="1"/>
</dbReference>
<protein>
    <recommendedName>
        <fullName evidence="4">Apple domain-containing protein</fullName>
    </recommendedName>
</protein>
<accession>E1ZHG6</accession>
<feature type="domain" description="Apple" evidence="4">
    <location>
        <begin position="95"/>
        <end position="159"/>
    </location>
</feature>
<evidence type="ECO:0000256" key="1">
    <source>
        <dbReference type="ARBA" id="ARBA00022737"/>
    </source>
</evidence>
<dbReference type="RefSeq" id="XP_005846701.1">
    <property type="nucleotide sequence ID" value="XM_005846639.1"/>
</dbReference>
<evidence type="ECO:0000256" key="2">
    <source>
        <dbReference type="ARBA" id="ARBA00023157"/>
    </source>
</evidence>
<dbReference type="GeneID" id="17354063"/>
<keyword evidence="3" id="KW-0732">Signal</keyword>
<evidence type="ECO:0000259" key="4">
    <source>
        <dbReference type="SMART" id="SM00223"/>
    </source>
</evidence>
<dbReference type="SUPFAM" id="SSF55797">
    <property type="entry name" value="PR-1-like"/>
    <property type="match status" value="1"/>
</dbReference>
<dbReference type="Gene3D" id="3.40.33.10">
    <property type="entry name" value="CAP"/>
    <property type="match status" value="1"/>
</dbReference>
<name>E1ZHG6_CHLVA</name>
<dbReference type="InterPro" id="IPR014044">
    <property type="entry name" value="CAP_dom"/>
</dbReference>
<dbReference type="AlphaFoldDB" id="E1ZHG6"/>
<dbReference type="InterPro" id="IPR003609">
    <property type="entry name" value="Pan_app"/>
</dbReference>
<proteinExistence type="predicted"/>
<evidence type="ECO:0000313" key="5">
    <source>
        <dbReference type="EMBL" id="EFN54599.1"/>
    </source>
</evidence>
<organism evidence="6">
    <name type="scientific">Chlorella variabilis</name>
    <name type="common">Green alga</name>
    <dbReference type="NCBI Taxonomy" id="554065"/>
    <lineage>
        <taxon>Eukaryota</taxon>
        <taxon>Viridiplantae</taxon>
        <taxon>Chlorophyta</taxon>
        <taxon>core chlorophytes</taxon>
        <taxon>Trebouxiophyceae</taxon>
        <taxon>Chlorellales</taxon>
        <taxon>Chlorellaceae</taxon>
        <taxon>Chlorella clade</taxon>
        <taxon>Chlorella</taxon>
    </lineage>
</organism>
<dbReference type="Pfam" id="PF14295">
    <property type="entry name" value="PAN_4"/>
    <property type="match status" value="2"/>
</dbReference>